<accession>A0A6A4I5H7</accession>
<dbReference type="SUPFAM" id="SSF88697">
    <property type="entry name" value="PUA domain-like"/>
    <property type="match status" value="1"/>
</dbReference>
<feature type="region of interest" description="Disordered" evidence="1">
    <location>
        <begin position="1"/>
        <end position="20"/>
    </location>
</feature>
<proteinExistence type="predicted"/>
<dbReference type="InterPro" id="IPR015947">
    <property type="entry name" value="PUA-like_sf"/>
</dbReference>
<evidence type="ECO:0000313" key="2">
    <source>
        <dbReference type="EMBL" id="KAE9405160.1"/>
    </source>
</evidence>
<organism evidence="2 3">
    <name type="scientific">Gymnopus androsaceus JB14</name>
    <dbReference type="NCBI Taxonomy" id="1447944"/>
    <lineage>
        <taxon>Eukaryota</taxon>
        <taxon>Fungi</taxon>
        <taxon>Dikarya</taxon>
        <taxon>Basidiomycota</taxon>
        <taxon>Agaricomycotina</taxon>
        <taxon>Agaricomycetes</taxon>
        <taxon>Agaricomycetidae</taxon>
        <taxon>Agaricales</taxon>
        <taxon>Marasmiineae</taxon>
        <taxon>Omphalotaceae</taxon>
        <taxon>Gymnopus</taxon>
    </lineage>
</organism>
<feature type="compositionally biased region" description="Low complexity" evidence="1">
    <location>
        <begin position="11"/>
        <end position="20"/>
    </location>
</feature>
<dbReference type="OrthoDB" id="2149705at2759"/>
<name>A0A6A4I5H7_9AGAR</name>
<protein>
    <submittedName>
        <fullName evidence="2">Uncharacterized protein</fullName>
    </submittedName>
</protein>
<gene>
    <name evidence="2" type="ORF">BT96DRAFT_988707</name>
</gene>
<dbReference type="EMBL" id="ML769411">
    <property type="protein sequence ID" value="KAE9405160.1"/>
    <property type="molecule type" value="Genomic_DNA"/>
</dbReference>
<sequence>MPPTPKKTSKRSASSSKSSATKKTDIIISIRKPHICNIVARTKNHEFRKYLISGNVQRMWFYVSAPDQTLRYVAVVSHGKVVGKIENEDGLGNADFNAGLKRDDAKFAYEIKELYKLHDPLPIATLSKSYSISPPQRYAYVPEALFNDIAWDQQERLF</sequence>
<keyword evidence="3" id="KW-1185">Reference proteome</keyword>
<evidence type="ECO:0000256" key="1">
    <source>
        <dbReference type="SAM" id="MobiDB-lite"/>
    </source>
</evidence>
<dbReference type="Proteomes" id="UP000799118">
    <property type="component" value="Unassembled WGS sequence"/>
</dbReference>
<reference evidence="2" key="1">
    <citation type="journal article" date="2019" name="Environ. Microbiol.">
        <title>Fungal ecological strategies reflected in gene transcription - a case study of two litter decomposers.</title>
        <authorList>
            <person name="Barbi F."/>
            <person name="Kohler A."/>
            <person name="Barry K."/>
            <person name="Baskaran P."/>
            <person name="Daum C."/>
            <person name="Fauchery L."/>
            <person name="Ihrmark K."/>
            <person name="Kuo A."/>
            <person name="LaButti K."/>
            <person name="Lipzen A."/>
            <person name="Morin E."/>
            <person name="Grigoriev I.V."/>
            <person name="Henrissat B."/>
            <person name="Lindahl B."/>
            <person name="Martin F."/>
        </authorList>
    </citation>
    <scope>NUCLEOTIDE SEQUENCE</scope>
    <source>
        <strain evidence="2">JB14</strain>
    </source>
</reference>
<dbReference type="AlphaFoldDB" id="A0A6A4I5H7"/>
<evidence type="ECO:0000313" key="3">
    <source>
        <dbReference type="Proteomes" id="UP000799118"/>
    </source>
</evidence>